<gene>
    <name evidence="2" type="ORF">SAMN02745724_00830</name>
</gene>
<dbReference type="STRING" id="1123010.SAMN02745724_00830"/>
<reference evidence="2 3" key="1">
    <citation type="submission" date="2016-10" db="EMBL/GenBank/DDBJ databases">
        <authorList>
            <person name="de Groot N.N."/>
        </authorList>
    </citation>
    <scope>NUCLEOTIDE SEQUENCE [LARGE SCALE GENOMIC DNA]</scope>
    <source>
        <strain evidence="2 3">DSM 6059</strain>
    </source>
</reference>
<proteinExistence type="predicted"/>
<accession>A0A1I1G6V0</accession>
<dbReference type="InterPro" id="IPR018740">
    <property type="entry name" value="DUF2282_membr"/>
</dbReference>
<sequence>MDNKKMIASAALAVALSASLSAPASAAGKEKCYGVAKAAQNDCSNLAGTHSCAGQAAVDNDPGEWKLVAKGTCENIGGLLKKAAKKKYKEAKANS</sequence>
<keyword evidence="1" id="KW-0732">Signal</keyword>
<dbReference type="EMBL" id="FOLO01000004">
    <property type="protein sequence ID" value="SFC07052.1"/>
    <property type="molecule type" value="Genomic_DNA"/>
</dbReference>
<evidence type="ECO:0000256" key="1">
    <source>
        <dbReference type="SAM" id="SignalP"/>
    </source>
</evidence>
<organism evidence="2 3">
    <name type="scientific">Pseudoalteromonas denitrificans DSM 6059</name>
    <dbReference type="NCBI Taxonomy" id="1123010"/>
    <lineage>
        <taxon>Bacteria</taxon>
        <taxon>Pseudomonadati</taxon>
        <taxon>Pseudomonadota</taxon>
        <taxon>Gammaproteobacteria</taxon>
        <taxon>Alteromonadales</taxon>
        <taxon>Pseudoalteromonadaceae</taxon>
        <taxon>Pseudoalteromonas</taxon>
    </lineage>
</organism>
<evidence type="ECO:0000313" key="3">
    <source>
        <dbReference type="Proteomes" id="UP000198862"/>
    </source>
</evidence>
<dbReference type="OrthoDB" id="1551288at2"/>
<dbReference type="AlphaFoldDB" id="A0A1I1G6V0"/>
<name>A0A1I1G6V0_9GAMM</name>
<dbReference type="RefSeq" id="WP_091980250.1">
    <property type="nucleotide sequence ID" value="NZ_FOLO01000004.1"/>
</dbReference>
<dbReference type="Pfam" id="PF10048">
    <property type="entry name" value="DUF2282"/>
    <property type="match status" value="1"/>
</dbReference>
<evidence type="ECO:0000313" key="2">
    <source>
        <dbReference type="EMBL" id="SFC07052.1"/>
    </source>
</evidence>
<dbReference type="Proteomes" id="UP000198862">
    <property type="component" value="Unassembled WGS sequence"/>
</dbReference>
<feature type="chain" id="PRO_5011629452" evidence="1">
    <location>
        <begin position="27"/>
        <end position="95"/>
    </location>
</feature>
<feature type="signal peptide" evidence="1">
    <location>
        <begin position="1"/>
        <end position="26"/>
    </location>
</feature>
<keyword evidence="3" id="KW-1185">Reference proteome</keyword>
<protein>
    <submittedName>
        <fullName evidence="2">Predicted integral membrane protein</fullName>
    </submittedName>
</protein>